<evidence type="ECO:0000313" key="6">
    <source>
        <dbReference type="EMBL" id="NEV65955.1"/>
    </source>
</evidence>
<dbReference type="AlphaFoldDB" id="A0A0C1YBB8"/>
<dbReference type="InterPro" id="IPR001638">
    <property type="entry name" value="Solute-binding_3/MltF_N"/>
</dbReference>
<dbReference type="Gene3D" id="3.40.190.10">
    <property type="entry name" value="Periplasmic binding protein-like II"/>
    <property type="match status" value="2"/>
</dbReference>
<reference evidence="6" key="3">
    <citation type="submission" date="2020-02" db="EMBL/GenBank/DDBJ databases">
        <authorList>
            <person name="Sarangi A.N."/>
            <person name="Ghosh S."/>
            <person name="Mukherjee M."/>
            <person name="Tripathy S."/>
        </authorList>
    </citation>
    <scope>NUCLEOTIDE SEQUENCE</scope>
    <source>
        <strain evidence="6">BDU141951</strain>
    </source>
</reference>
<dbReference type="Pfam" id="PF00497">
    <property type="entry name" value="SBP_bac_3"/>
    <property type="match status" value="1"/>
</dbReference>
<keyword evidence="3" id="KW-0732">Signal</keyword>
<dbReference type="PANTHER" id="PTHR30085">
    <property type="entry name" value="AMINO ACID ABC TRANSPORTER PERMEASE"/>
    <property type="match status" value="1"/>
</dbReference>
<evidence type="ECO:0000256" key="1">
    <source>
        <dbReference type="ARBA" id="ARBA00010333"/>
    </source>
</evidence>
<name>A0A0C1YBB8_9CYAN</name>
<proteinExistence type="inferred from homology"/>
<dbReference type="EMBL" id="JTHE02000002">
    <property type="protein sequence ID" value="NEV65955.1"/>
    <property type="molecule type" value="Genomic_DNA"/>
</dbReference>
<evidence type="ECO:0000256" key="2">
    <source>
        <dbReference type="ARBA" id="ARBA00022448"/>
    </source>
</evidence>
<dbReference type="GO" id="GO:0006865">
    <property type="term" value="P:amino acid transport"/>
    <property type="evidence" value="ECO:0007669"/>
    <property type="project" value="TreeGrafter"/>
</dbReference>
<evidence type="ECO:0000256" key="3">
    <source>
        <dbReference type="ARBA" id="ARBA00022729"/>
    </source>
</evidence>
<dbReference type="SUPFAM" id="SSF53850">
    <property type="entry name" value="Periplasmic binding protein-like II"/>
    <property type="match status" value="1"/>
</dbReference>
<dbReference type="PROSITE" id="PS51257">
    <property type="entry name" value="PROKAR_LIPOPROTEIN"/>
    <property type="match status" value="1"/>
</dbReference>
<dbReference type="SMART" id="SM00062">
    <property type="entry name" value="PBPb"/>
    <property type="match status" value="1"/>
</dbReference>
<evidence type="ECO:0000259" key="5">
    <source>
        <dbReference type="SMART" id="SM00062"/>
    </source>
</evidence>
<reference evidence="6" key="1">
    <citation type="submission" date="2014-11" db="EMBL/GenBank/DDBJ databases">
        <authorList>
            <person name="Malar M.C."/>
            <person name="Sen D."/>
            <person name="Tripathy S."/>
        </authorList>
    </citation>
    <scope>NUCLEOTIDE SEQUENCE</scope>
    <source>
        <strain evidence="6">BDU141951</strain>
    </source>
</reference>
<organism evidence="6">
    <name type="scientific">Lyngbya confervoides BDU141951</name>
    <dbReference type="NCBI Taxonomy" id="1574623"/>
    <lineage>
        <taxon>Bacteria</taxon>
        <taxon>Bacillati</taxon>
        <taxon>Cyanobacteriota</taxon>
        <taxon>Cyanophyceae</taxon>
        <taxon>Oscillatoriophycideae</taxon>
        <taxon>Oscillatoriales</taxon>
        <taxon>Microcoleaceae</taxon>
        <taxon>Lyngbya</taxon>
    </lineage>
</organism>
<dbReference type="CDD" id="cd13692">
    <property type="entry name" value="PBP2_BztA"/>
    <property type="match status" value="1"/>
</dbReference>
<sequence>MKKWGFLGLALALSLATACASPTTDDAASGGDADGGEETTATAGGSRLAAVLERGQLVCGVDGGIPGFSFVDESGVYSGLDVDVCRAVAAALFDDPDAVEYRRLDSTERFTALAGGEVDMLSRNTTWTLSRDTQVGMEFGPTTFYDGQGMMVREASGITSLEDFAGRAVCVETGTTTELNLTDQMRKLGVDFEPVVFQDADAAYAAYDEGRCEGMTSDKSQLIARRSTLPTPDEHVLLDVTMSKEPLGPLTVNNDSAWFDVVKWVTFGLIQAEEFGITSENIAEFQGGDDPNIARFLGEEGTLGEDMGISNDFMARAITHVGNYGEVFERNLGASSQFNLDRGQNALWTEGGLLYAPPFR</sequence>
<comment type="similarity">
    <text evidence="1 4">Belongs to the bacterial solute-binding protein 3 family.</text>
</comment>
<dbReference type="InterPro" id="IPR051455">
    <property type="entry name" value="Bact_solute-bind_prot3"/>
</dbReference>
<dbReference type="PANTHER" id="PTHR30085:SF7">
    <property type="entry name" value="AMINO-ACID ABC TRANSPORTER-BINDING PROTEIN YHDW-RELATED"/>
    <property type="match status" value="1"/>
</dbReference>
<gene>
    <name evidence="6" type="ORF">QQ91_002370</name>
</gene>
<protein>
    <submittedName>
        <fullName evidence="6">Amino acid ABC transporter substrate-binding protein</fullName>
    </submittedName>
</protein>
<dbReference type="InterPro" id="IPR018313">
    <property type="entry name" value="SBP_3_CS"/>
</dbReference>
<keyword evidence="2" id="KW-0813">Transport</keyword>
<reference evidence="6" key="2">
    <citation type="journal article" date="2015" name="Genome Announc.">
        <title>Draft Genome Sequence of Filamentous Marine Cyanobacterium Lyngbya confervoides Strain BDU141951.</title>
        <authorList>
            <person name="Chandrababunaidu M.M."/>
            <person name="Sen D."/>
            <person name="Tripathy S."/>
        </authorList>
    </citation>
    <scope>NUCLEOTIDE SEQUENCE</scope>
    <source>
        <strain evidence="6">BDU141951</strain>
    </source>
</reference>
<feature type="domain" description="Solute-binding protein family 3/N-terminal" evidence="5">
    <location>
        <begin position="56"/>
        <end position="285"/>
    </location>
</feature>
<comment type="caution">
    <text evidence="6">The sequence shown here is derived from an EMBL/GenBank/DDBJ whole genome shotgun (WGS) entry which is preliminary data.</text>
</comment>
<dbReference type="PROSITE" id="PS01039">
    <property type="entry name" value="SBP_BACTERIAL_3"/>
    <property type="match status" value="1"/>
</dbReference>
<evidence type="ECO:0000256" key="4">
    <source>
        <dbReference type="RuleBase" id="RU003744"/>
    </source>
</evidence>
<accession>A0A0C1YBB8</accession>